<comment type="caution">
    <text evidence="2">The sequence shown here is derived from an EMBL/GenBank/DDBJ whole genome shotgun (WGS) entry which is preliminary data.</text>
</comment>
<reference evidence="2 3" key="1">
    <citation type="submission" date="2020-11" db="EMBL/GenBank/DDBJ databases">
        <title>Draft Genome Sequence and Secondary Metabolite Biosynthetic Potential of the Lysobacter niastensis Type strain DSM 18481.</title>
        <authorList>
            <person name="Turrini P."/>
            <person name="Artuso I."/>
            <person name="Tescari M."/>
            <person name="Lugli G.A."/>
            <person name="Frangipani E."/>
            <person name="Ventura M."/>
            <person name="Visca P."/>
        </authorList>
    </citation>
    <scope>NUCLEOTIDE SEQUENCE [LARGE SCALE GENOMIC DNA]</scope>
    <source>
        <strain evidence="2 3">DSM 18481</strain>
    </source>
</reference>
<dbReference type="Pfam" id="PF13761">
    <property type="entry name" value="DUF4166"/>
    <property type="match status" value="1"/>
</dbReference>
<evidence type="ECO:0000259" key="1">
    <source>
        <dbReference type="Pfam" id="PF13761"/>
    </source>
</evidence>
<protein>
    <submittedName>
        <fullName evidence="2">DUF4166 domain-containing protein</fullName>
    </submittedName>
</protein>
<dbReference type="Proteomes" id="UP001429984">
    <property type="component" value="Unassembled WGS sequence"/>
</dbReference>
<gene>
    <name evidence="2" type="ORF">IU514_16835</name>
</gene>
<dbReference type="EMBL" id="JADLZT010000010">
    <property type="protein sequence ID" value="MBF6025700.1"/>
    <property type="molecule type" value="Genomic_DNA"/>
</dbReference>
<organism evidence="2 3">
    <name type="scientific">Lysobacter niastensis</name>
    <dbReference type="NCBI Taxonomy" id="380629"/>
    <lineage>
        <taxon>Bacteria</taxon>
        <taxon>Pseudomonadati</taxon>
        <taxon>Pseudomonadota</taxon>
        <taxon>Gammaproteobacteria</taxon>
        <taxon>Lysobacterales</taxon>
        <taxon>Lysobacteraceae</taxon>
        <taxon>Lysobacter</taxon>
    </lineage>
</organism>
<feature type="domain" description="DUF4166" evidence="1">
    <location>
        <begin position="22"/>
        <end position="181"/>
    </location>
</feature>
<dbReference type="RefSeq" id="WP_194932291.1">
    <property type="nucleotide sequence ID" value="NZ_JADLZT010000010.1"/>
</dbReference>
<keyword evidence="3" id="KW-1185">Reference proteome</keyword>
<evidence type="ECO:0000313" key="2">
    <source>
        <dbReference type="EMBL" id="MBF6025700.1"/>
    </source>
</evidence>
<accession>A0ABS0B9N1</accession>
<name>A0ABS0B9N1_9GAMM</name>
<dbReference type="InterPro" id="IPR025311">
    <property type="entry name" value="DUF4166"/>
</dbReference>
<proteinExistence type="predicted"/>
<sequence length="184" mass="20988">MTRPPPPATLFQRLLAARFDALPPSVRALHQGHGRRRYHGKVEVDRGRGVLACLCAWGARLPRAGRGAIQVDIDADESLERWSRAFPGSVMRSRLWMRDRRLCERLGLARLAFDLGVEELPGTGNAIVWRVASVRVLGLPLPRHWFRGVVAREYERDRRYRFDVAATLPVVGLLVHYRGWLDVH</sequence>
<evidence type="ECO:0000313" key="3">
    <source>
        <dbReference type="Proteomes" id="UP001429984"/>
    </source>
</evidence>